<organism evidence="1 2">
    <name type="scientific">Fusarium floridanum</name>
    <dbReference type="NCBI Taxonomy" id="1325733"/>
    <lineage>
        <taxon>Eukaryota</taxon>
        <taxon>Fungi</taxon>
        <taxon>Dikarya</taxon>
        <taxon>Ascomycota</taxon>
        <taxon>Pezizomycotina</taxon>
        <taxon>Sordariomycetes</taxon>
        <taxon>Hypocreomycetidae</taxon>
        <taxon>Hypocreales</taxon>
        <taxon>Nectriaceae</taxon>
        <taxon>Fusarium</taxon>
        <taxon>Fusarium solani species complex</taxon>
    </lineage>
</organism>
<protein>
    <submittedName>
        <fullName evidence="1">Uncharacterized protein</fullName>
    </submittedName>
</protein>
<dbReference type="EMBL" id="NKCL01001058">
    <property type="protein sequence ID" value="RSL44439.1"/>
    <property type="molecule type" value="Genomic_DNA"/>
</dbReference>
<gene>
    <name evidence="1" type="ORF">CEP51_016222</name>
</gene>
<accession>A0A428NUK8</accession>
<dbReference type="AlphaFoldDB" id="A0A428NUK8"/>
<dbReference type="Proteomes" id="UP000287972">
    <property type="component" value="Unassembled WGS sequence"/>
</dbReference>
<sequence length="240" mass="26581">MTPTLSVQSHAALFGIKCDLTTHSEHLLAAQCFFEFRKAMEKKKTSLASLTVRQFNNHKNSFVAKVAKCIKEDDLYHKLLMPLITEDPTTNGLKRFILACSTLSKKHTKDLQNRGLASIFSRLVVGVVDAVPISPETIGAIVDAIQGACKEAIASQSANNTLAHSLQDILDRVWSNDMISNNPEPERLAKRARLHERELRIPASSEDGSVEPLEFSQEILNAAENEVLNLNESPELAHRS</sequence>
<evidence type="ECO:0000313" key="1">
    <source>
        <dbReference type="EMBL" id="RSL44439.1"/>
    </source>
</evidence>
<proteinExistence type="predicted"/>
<name>A0A428NUK8_9HYPO</name>
<reference evidence="1 2" key="1">
    <citation type="submission" date="2017-06" db="EMBL/GenBank/DDBJ databases">
        <title>Comparative genomic analysis of Ambrosia Fusariam Clade fungi.</title>
        <authorList>
            <person name="Stajich J.E."/>
            <person name="Carrillo J."/>
            <person name="Kijimoto T."/>
            <person name="Eskalen A."/>
            <person name="O'Donnell K."/>
            <person name="Kasson M."/>
        </authorList>
    </citation>
    <scope>NUCLEOTIDE SEQUENCE [LARGE SCALE GENOMIC DNA]</scope>
    <source>
        <strain evidence="1 2">NRRL62606</strain>
    </source>
</reference>
<keyword evidence="2" id="KW-1185">Reference proteome</keyword>
<evidence type="ECO:0000313" key="2">
    <source>
        <dbReference type="Proteomes" id="UP000287972"/>
    </source>
</evidence>
<comment type="caution">
    <text evidence="1">The sequence shown here is derived from an EMBL/GenBank/DDBJ whole genome shotgun (WGS) entry which is preliminary data.</text>
</comment>